<protein>
    <submittedName>
        <fullName evidence="2">Uncharacterized protein LOC110983112 isoform X1</fullName>
    </submittedName>
</protein>
<evidence type="ECO:0000313" key="2">
    <source>
        <dbReference type="RefSeq" id="XP_022097767.1"/>
    </source>
</evidence>
<dbReference type="RefSeq" id="XP_022097767.1">
    <property type="nucleotide sequence ID" value="XM_022242075.1"/>
</dbReference>
<keyword evidence="1" id="KW-1185">Reference proteome</keyword>
<dbReference type="GeneID" id="110983112"/>
<name>A0A8B7YYJ9_ACAPL</name>
<proteinExistence type="predicted"/>
<reference evidence="2" key="1">
    <citation type="submission" date="2025-08" db="UniProtKB">
        <authorList>
            <consortium name="RefSeq"/>
        </authorList>
    </citation>
    <scope>IDENTIFICATION</scope>
</reference>
<accession>A0A8B7YYJ9</accession>
<sequence length="184" mass="20208">MYLQPKCVEHTVANTFVSMEVLRKRSHYLCECHNIDSVPGNGIDSFIAHHQHKDFHNNVDMMMNHDAAGDHIFGLQQKRKCNGVSTYSSQADHAKDHGALPDKRSPPLVASMGNETVAMATDTVAVSYRPHIPGNSIHSSCHTPMDCGGDATNTSISRRPQNQVRGVCQRCLSGEPGHITHILS</sequence>
<dbReference type="Proteomes" id="UP000694845">
    <property type="component" value="Unplaced"/>
</dbReference>
<dbReference type="AlphaFoldDB" id="A0A8B7YYJ9"/>
<dbReference type="KEGG" id="aplc:110983112"/>
<organism evidence="1 2">
    <name type="scientific">Acanthaster planci</name>
    <name type="common">Crown-of-thorns starfish</name>
    <dbReference type="NCBI Taxonomy" id="133434"/>
    <lineage>
        <taxon>Eukaryota</taxon>
        <taxon>Metazoa</taxon>
        <taxon>Echinodermata</taxon>
        <taxon>Eleutherozoa</taxon>
        <taxon>Asterozoa</taxon>
        <taxon>Asteroidea</taxon>
        <taxon>Valvatacea</taxon>
        <taxon>Valvatida</taxon>
        <taxon>Acanthasteridae</taxon>
        <taxon>Acanthaster</taxon>
    </lineage>
</organism>
<evidence type="ECO:0000313" key="1">
    <source>
        <dbReference type="Proteomes" id="UP000694845"/>
    </source>
</evidence>
<gene>
    <name evidence="2" type="primary">LOC110983112</name>
</gene>
<dbReference type="OMA" id="SHYLCEC"/>
<dbReference type="OrthoDB" id="5955292at2759"/>